<evidence type="ECO:0000256" key="1">
    <source>
        <dbReference type="ARBA" id="ARBA00004496"/>
    </source>
</evidence>
<evidence type="ECO:0000256" key="7">
    <source>
        <dbReference type="PROSITE-ProRule" id="PRU01215"/>
    </source>
</evidence>
<dbReference type="GO" id="GO:0043161">
    <property type="term" value="P:proteasome-mediated ubiquitin-dependent protein catabolic process"/>
    <property type="evidence" value="ECO:0007669"/>
    <property type="project" value="InterPro"/>
</dbReference>
<reference evidence="10 11" key="1">
    <citation type="journal article" date="2013" name="MBio">
        <title>Genome sequencing of the plant pathogen Taphrina deformans, the causal agent of peach leaf curl.</title>
        <authorList>
            <person name="Cisse O.H."/>
            <person name="Almeida J.M.G.C.F."/>
            <person name="Fonseca A."/>
            <person name="Kumar A.A."/>
            <person name="Salojaervi J."/>
            <person name="Overmyer K."/>
            <person name="Hauser P.M."/>
            <person name="Pagni M."/>
        </authorList>
    </citation>
    <scope>NUCLEOTIDE SEQUENCE [LARGE SCALE GENOMIC DNA]</scope>
    <source>
        <strain evidence="11">PYCC 5710 / ATCC 11124 / CBS 356.35 / IMI 108563 / JCM 9778 / NBRC 8474</strain>
    </source>
</reference>
<dbReference type="GO" id="GO:0005737">
    <property type="term" value="C:cytoplasm"/>
    <property type="evidence" value="ECO:0007669"/>
    <property type="project" value="UniProtKB-SubCell"/>
</dbReference>
<dbReference type="PROSITE" id="PS51867">
    <property type="entry name" value="ZF_RING_GID"/>
    <property type="match status" value="1"/>
</dbReference>
<evidence type="ECO:0000313" key="10">
    <source>
        <dbReference type="EMBL" id="CCG84385.1"/>
    </source>
</evidence>
<dbReference type="GO" id="GO:0005634">
    <property type="term" value="C:nucleus"/>
    <property type="evidence" value="ECO:0007669"/>
    <property type="project" value="TreeGrafter"/>
</dbReference>
<dbReference type="InterPro" id="IPR024964">
    <property type="entry name" value="CTLH/CRA"/>
</dbReference>
<organism evidence="10 11">
    <name type="scientific">Taphrina deformans (strain PYCC 5710 / ATCC 11124 / CBS 356.35 / IMI 108563 / JCM 9778 / NBRC 8474)</name>
    <name type="common">Peach leaf curl fungus</name>
    <name type="synonym">Lalaria deformans</name>
    <dbReference type="NCBI Taxonomy" id="1097556"/>
    <lineage>
        <taxon>Eukaryota</taxon>
        <taxon>Fungi</taxon>
        <taxon>Dikarya</taxon>
        <taxon>Ascomycota</taxon>
        <taxon>Taphrinomycotina</taxon>
        <taxon>Taphrinomycetes</taxon>
        <taxon>Taphrinales</taxon>
        <taxon>Taphrinaceae</taxon>
        <taxon>Taphrina</taxon>
    </lineage>
</organism>
<dbReference type="Proteomes" id="UP000013776">
    <property type="component" value="Unassembled WGS sequence"/>
</dbReference>
<dbReference type="PROSITE" id="PS50897">
    <property type="entry name" value="CTLH"/>
    <property type="match status" value="1"/>
</dbReference>
<feature type="domain" description="CTLH" evidence="8">
    <location>
        <begin position="136"/>
        <end position="193"/>
    </location>
</feature>
<dbReference type="PROSITE" id="PS50896">
    <property type="entry name" value="LISH"/>
    <property type="match status" value="1"/>
</dbReference>
<proteinExistence type="inferred from homology"/>
<dbReference type="InterPro" id="IPR006594">
    <property type="entry name" value="LisH"/>
</dbReference>
<evidence type="ECO:0000256" key="5">
    <source>
        <dbReference type="ARBA" id="ARBA00022771"/>
    </source>
</evidence>
<dbReference type="PANTHER" id="PTHR12170">
    <property type="entry name" value="MACROPHAGE ERYTHROBLAST ATTACHER-RELATED"/>
    <property type="match status" value="1"/>
</dbReference>
<comment type="subcellular location">
    <subcellularLocation>
        <location evidence="1">Cytoplasm</location>
    </subcellularLocation>
</comment>
<keyword evidence="5 7" id="KW-0863">Zinc-finger</keyword>
<evidence type="ECO:0000259" key="8">
    <source>
        <dbReference type="PROSITE" id="PS50897"/>
    </source>
</evidence>
<evidence type="ECO:0000256" key="4">
    <source>
        <dbReference type="ARBA" id="ARBA00022723"/>
    </source>
</evidence>
<evidence type="ECO:0000256" key="6">
    <source>
        <dbReference type="ARBA" id="ARBA00022833"/>
    </source>
</evidence>
<evidence type="ECO:0000313" key="11">
    <source>
        <dbReference type="Proteomes" id="UP000013776"/>
    </source>
</evidence>
<dbReference type="eggNOG" id="KOG0396">
    <property type="taxonomic scope" value="Eukaryota"/>
</dbReference>
<dbReference type="SMART" id="SM00757">
    <property type="entry name" value="CRA"/>
    <property type="match status" value="1"/>
</dbReference>
<dbReference type="PANTHER" id="PTHR12170:SF2">
    <property type="entry name" value="E3 UBIQUITIN-PROTEIN TRANSFERASE MAEA"/>
    <property type="match status" value="1"/>
</dbReference>
<dbReference type="InterPro" id="IPR045098">
    <property type="entry name" value="Fyv10_fam"/>
</dbReference>
<protein>
    <recommendedName>
        <fullName evidence="12">Protein fyv10</fullName>
    </recommendedName>
</protein>
<dbReference type="InterPro" id="IPR006595">
    <property type="entry name" value="CTLH_C"/>
</dbReference>
<feature type="zinc finger region" description="RING-Gid-type" evidence="7">
    <location>
        <begin position="297"/>
        <end position="369"/>
    </location>
</feature>
<accession>R4XM61</accession>
<sequence>MKLPQELIKTNLKNQQKVIEKEITWSANALSSTELSSAPNLLAQQLDLALARFKAMKRKVEGLREEERQHLSRSRARLEHMHDLIERSVDLKDRQNVDIMRLHRLVVEYMLRQGFSSTARTLALHYRIDNLLDIDVFIQSKSIADALRRQNTQPCLAWCSEHKSALRKSKNALEFDIRKQEFIELIRKNLLEQAIQYAQKNLASHRELRQPEVDQVCALLCYKSDTQVQPYKNLYSQERWEFLADSFLQTHHSMCNIPSKSPLEVALSAGLSALKTTSCYACDQPRSKNTRNLTSTCPICSPELNELASEVPYSHAVRTHLVDPLTGGPMEESNEPVVIPNGHVYGSQSLRNWSIKNSVRDQMVEDPESGQVFPISAIRRAFVL</sequence>
<dbReference type="GO" id="GO:0034657">
    <property type="term" value="C:GID complex"/>
    <property type="evidence" value="ECO:0007669"/>
    <property type="project" value="TreeGrafter"/>
</dbReference>
<keyword evidence="6" id="KW-0862">Zinc</keyword>
<comment type="caution">
    <text evidence="10">The sequence shown here is derived from an EMBL/GenBank/DDBJ whole genome shotgun (WGS) entry which is preliminary data.</text>
</comment>
<dbReference type="InterPro" id="IPR044063">
    <property type="entry name" value="ZF_RING_GID"/>
</dbReference>
<evidence type="ECO:0000256" key="2">
    <source>
        <dbReference type="ARBA" id="ARBA00010615"/>
    </source>
</evidence>
<dbReference type="EMBL" id="CAHR02000230">
    <property type="protein sequence ID" value="CCG84385.1"/>
    <property type="molecule type" value="Genomic_DNA"/>
</dbReference>
<dbReference type="Pfam" id="PF10607">
    <property type="entry name" value="CTLH"/>
    <property type="match status" value="1"/>
</dbReference>
<evidence type="ECO:0008006" key="12">
    <source>
        <dbReference type="Google" id="ProtNLM"/>
    </source>
</evidence>
<dbReference type="VEuPathDB" id="FungiDB:TAPDE_004837"/>
<dbReference type="SMART" id="SM00668">
    <property type="entry name" value="CTLH"/>
    <property type="match status" value="1"/>
</dbReference>
<gene>
    <name evidence="10" type="ORF">TAPDE_004837</name>
</gene>
<dbReference type="GO" id="GO:0061630">
    <property type="term" value="F:ubiquitin protein ligase activity"/>
    <property type="evidence" value="ECO:0007669"/>
    <property type="project" value="InterPro"/>
</dbReference>
<dbReference type="GO" id="GO:0008270">
    <property type="term" value="F:zinc ion binding"/>
    <property type="evidence" value="ECO:0007669"/>
    <property type="project" value="UniProtKB-KW"/>
</dbReference>
<keyword evidence="11" id="KW-1185">Reference proteome</keyword>
<dbReference type="InterPro" id="IPR013144">
    <property type="entry name" value="CRA_dom"/>
</dbReference>
<dbReference type="OrthoDB" id="1933455at2759"/>
<keyword evidence="3" id="KW-0963">Cytoplasm</keyword>
<name>R4XM61_TAPDE</name>
<comment type="similarity">
    <text evidence="2">Belongs to the FYV10 family.</text>
</comment>
<feature type="domain" description="RING-Gid-type" evidence="9">
    <location>
        <begin position="297"/>
        <end position="369"/>
    </location>
</feature>
<evidence type="ECO:0000256" key="3">
    <source>
        <dbReference type="ARBA" id="ARBA00022490"/>
    </source>
</evidence>
<dbReference type="STRING" id="1097556.R4XM61"/>
<dbReference type="AlphaFoldDB" id="R4XM61"/>
<evidence type="ECO:0000259" key="9">
    <source>
        <dbReference type="PROSITE" id="PS51867"/>
    </source>
</evidence>
<keyword evidence="4" id="KW-0479">Metal-binding</keyword>